<dbReference type="SUPFAM" id="SSF103473">
    <property type="entry name" value="MFS general substrate transporter"/>
    <property type="match status" value="1"/>
</dbReference>
<dbReference type="InterPro" id="IPR036259">
    <property type="entry name" value="MFS_trans_sf"/>
</dbReference>
<organism evidence="10 13">
    <name type="scientific">Paraburkholderia bryophila</name>
    <dbReference type="NCBI Taxonomy" id="420952"/>
    <lineage>
        <taxon>Bacteria</taxon>
        <taxon>Pseudomonadati</taxon>
        <taxon>Pseudomonadota</taxon>
        <taxon>Betaproteobacteria</taxon>
        <taxon>Burkholderiales</taxon>
        <taxon>Burkholderiaceae</taxon>
        <taxon>Paraburkholderia</taxon>
    </lineage>
</organism>
<proteinExistence type="inferred from homology"/>
<accession>A0A7Y9W7I2</accession>
<evidence type="ECO:0000256" key="3">
    <source>
        <dbReference type="ARBA" id="ARBA00022448"/>
    </source>
</evidence>
<feature type="transmembrane region" description="Helical" evidence="8">
    <location>
        <begin position="279"/>
        <end position="301"/>
    </location>
</feature>
<dbReference type="NCBIfam" id="TIGR00711">
    <property type="entry name" value="efflux_EmrB"/>
    <property type="match status" value="1"/>
</dbReference>
<feature type="domain" description="Major facilitator superfamily (MFS) profile" evidence="9">
    <location>
        <begin position="21"/>
        <end position="526"/>
    </location>
</feature>
<dbReference type="AlphaFoldDB" id="A0A7Y9W7I2"/>
<evidence type="ECO:0000313" key="12">
    <source>
        <dbReference type="Proteomes" id="UP000540929"/>
    </source>
</evidence>
<evidence type="ECO:0000313" key="11">
    <source>
        <dbReference type="EMBL" id="NYH26705.1"/>
    </source>
</evidence>
<evidence type="ECO:0000256" key="6">
    <source>
        <dbReference type="ARBA" id="ARBA00022989"/>
    </source>
</evidence>
<keyword evidence="12" id="KW-1185">Reference proteome</keyword>
<dbReference type="PROSITE" id="PS50850">
    <property type="entry name" value="MFS"/>
    <property type="match status" value="1"/>
</dbReference>
<feature type="transmembrane region" description="Helical" evidence="8">
    <location>
        <begin position="405"/>
        <end position="428"/>
    </location>
</feature>
<keyword evidence="5 8" id="KW-0812">Transmembrane</keyword>
<dbReference type="PANTHER" id="PTHR42718:SF9">
    <property type="entry name" value="MAJOR FACILITATOR SUPERFAMILY MULTIDRUG TRANSPORTER MFSC"/>
    <property type="match status" value="1"/>
</dbReference>
<dbReference type="PANTHER" id="PTHR42718">
    <property type="entry name" value="MAJOR FACILITATOR SUPERFAMILY MULTIDRUG TRANSPORTER MFSC"/>
    <property type="match status" value="1"/>
</dbReference>
<gene>
    <name evidence="11" type="ORF">GGD40_006276</name>
    <name evidence="10" type="ORF">GGD41_002191</name>
</gene>
<keyword evidence="3" id="KW-0813">Transport</keyword>
<feature type="transmembrane region" description="Helical" evidence="8">
    <location>
        <begin position="175"/>
        <end position="196"/>
    </location>
</feature>
<feature type="transmembrane region" description="Helical" evidence="8">
    <location>
        <begin position="342"/>
        <end position="361"/>
    </location>
</feature>
<dbReference type="Proteomes" id="UP000572540">
    <property type="component" value="Unassembled WGS sequence"/>
</dbReference>
<comment type="caution">
    <text evidence="10">The sequence shown here is derived from an EMBL/GenBank/DDBJ whole genome shotgun (WGS) entry which is preliminary data.</text>
</comment>
<dbReference type="GO" id="GO:0022857">
    <property type="term" value="F:transmembrane transporter activity"/>
    <property type="evidence" value="ECO:0007669"/>
    <property type="project" value="InterPro"/>
</dbReference>
<protein>
    <submittedName>
        <fullName evidence="10">DHA2 family multidrug resistance protein</fullName>
    </submittedName>
</protein>
<name>A0A7Y9W7I2_9BURK</name>
<dbReference type="Proteomes" id="UP000540929">
    <property type="component" value="Unassembled WGS sequence"/>
</dbReference>
<keyword evidence="7 8" id="KW-0472">Membrane</keyword>
<evidence type="ECO:0000256" key="1">
    <source>
        <dbReference type="ARBA" id="ARBA00004651"/>
    </source>
</evidence>
<feature type="transmembrane region" description="Helical" evidence="8">
    <location>
        <begin position="146"/>
        <end position="163"/>
    </location>
</feature>
<keyword evidence="4" id="KW-1003">Cell membrane</keyword>
<sequence>MSTTASASRAHDPVSLRAWVAVLGGVFGCFMAGMNVHVTNASLPDIRGSLGASFEEGSWITTAYLVAEIIVIPLTGWLVRVFSIRRVMLVGTSGFLVFSLVCSIAPTIDAMIAARAFQGAFGGVLIPLSFQLIVTELPASRHPLGMALFAVANNVAQAAGPSLGGWLTDMYSWRWIFYLQIPPALVLLGAIGWAIKPEPVHLDRLRKADWLGITSMAIGLSALQIVLEEGGRKDWFGSSFITEMFVVALVGLSVFVIAQLHRDEPFINLKLLGRYNFGIASLMQFLFGGVVFAVVFLVPNYFAELQGYSARDIGVMMVPYGLVQFVMSFLTPPLMRRTSARTAIIVGFTLVAIGCLMNIHLDVNASANVVVPSLIVRGIGQSLVVVALGVMAVDGIEKSQLGSASGLFSMVRNLGGAIGIAIASQIVVEREKMHASRIGEAITPFNGAYRERMIDMVRTLTRGYVGRADALASTGLGGTREVALGVIDKVIGREALLMAYSDTFLLAGIAMLGCTLAAFALRGRKKSG</sequence>
<evidence type="ECO:0000256" key="7">
    <source>
        <dbReference type="ARBA" id="ARBA00023136"/>
    </source>
</evidence>
<evidence type="ECO:0000313" key="10">
    <source>
        <dbReference type="EMBL" id="NYH14963.1"/>
    </source>
</evidence>
<evidence type="ECO:0000256" key="8">
    <source>
        <dbReference type="SAM" id="Phobius"/>
    </source>
</evidence>
<dbReference type="RefSeq" id="WP_179710530.1">
    <property type="nucleotide sequence ID" value="NZ_JACCAS010000002.1"/>
</dbReference>
<reference evidence="12 13" key="1">
    <citation type="submission" date="2020-07" db="EMBL/GenBank/DDBJ databases">
        <title>Exploring microbial biodiversity for novel pathways involved in the catabolism of aromatic compounds derived from lignin.</title>
        <authorList>
            <person name="Elkins J."/>
        </authorList>
    </citation>
    <scope>NUCLEOTIDE SEQUENCE [LARGE SCALE GENOMIC DNA]</scope>
    <source>
        <strain evidence="10 13">H2C3B</strain>
        <strain evidence="11 12">H2C3C</strain>
    </source>
</reference>
<comment type="subcellular location">
    <subcellularLocation>
        <location evidence="1">Cell membrane</location>
        <topology evidence="1">Multi-pass membrane protein</topology>
    </subcellularLocation>
</comment>
<dbReference type="EMBL" id="JACCAU010000001">
    <property type="protein sequence ID" value="NYH14963.1"/>
    <property type="molecule type" value="Genomic_DNA"/>
</dbReference>
<evidence type="ECO:0000256" key="5">
    <source>
        <dbReference type="ARBA" id="ARBA00022692"/>
    </source>
</evidence>
<feature type="transmembrane region" description="Helical" evidence="8">
    <location>
        <begin position="86"/>
        <end position="106"/>
    </location>
</feature>
<evidence type="ECO:0000256" key="2">
    <source>
        <dbReference type="ARBA" id="ARBA00008537"/>
    </source>
</evidence>
<evidence type="ECO:0000256" key="4">
    <source>
        <dbReference type="ARBA" id="ARBA00022475"/>
    </source>
</evidence>
<dbReference type="InterPro" id="IPR004638">
    <property type="entry name" value="EmrB-like"/>
</dbReference>
<dbReference type="Pfam" id="PF07690">
    <property type="entry name" value="MFS_1"/>
    <property type="match status" value="1"/>
</dbReference>
<dbReference type="Gene3D" id="1.20.1250.20">
    <property type="entry name" value="MFS general substrate transporter like domains"/>
    <property type="match status" value="1"/>
</dbReference>
<evidence type="ECO:0000259" key="9">
    <source>
        <dbReference type="PROSITE" id="PS50850"/>
    </source>
</evidence>
<dbReference type="EMBL" id="JACCAS010000002">
    <property type="protein sequence ID" value="NYH26705.1"/>
    <property type="molecule type" value="Genomic_DNA"/>
</dbReference>
<feature type="transmembrane region" description="Helical" evidence="8">
    <location>
        <begin position="503"/>
        <end position="521"/>
    </location>
</feature>
<evidence type="ECO:0000313" key="13">
    <source>
        <dbReference type="Proteomes" id="UP000572540"/>
    </source>
</evidence>
<feature type="transmembrane region" description="Helical" evidence="8">
    <location>
        <begin position="373"/>
        <end position="393"/>
    </location>
</feature>
<feature type="transmembrane region" description="Helical" evidence="8">
    <location>
        <begin position="313"/>
        <end position="330"/>
    </location>
</feature>
<dbReference type="GO" id="GO:0005886">
    <property type="term" value="C:plasma membrane"/>
    <property type="evidence" value="ECO:0007669"/>
    <property type="project" value="UniProtKB-SubCell"/>
</dbReference>
<dbReference type="InterPro" id="IPR011701">
    <property type="entry name" value="MFS"/>
</dbReference>
<comment type="similarity">
    <text evidence="2">Belongs to the major facilitator superfamily. EmrB family.</text>
</comment>
<feature type="transmembrane region" description="Helical" evidence="8">
    <location>
        <begin position="239"/>
        <end position="258"/>
    </location>
</feature>
<keyword evidence="6 8" id="KW-1133">Transmembrane helix</keyword>
<dbReference type="CDD" id="cd17503">
    <property type="entry name" value="MFS_LmrB_MDR_like"/>
    <property type="match status" value="1"/>
</dbReference>
<dbReference type="InterPro" id="IPR020846">
    <property type="entry name" value="MFS_dom"/>
</dbReference>
<feature type="transmembrane region" description="Helical" evidence="8">
    <location>
        <begin position="208"/>
        <end position="227"/>
    </location>
</feature>
<feature type="transmembrane region" description="Helical" evidence="8">
    <location>
        <begin position="18"/>
        <end position="38"/>
    </location>
</feature>
<feature type="transmembrane region" description="Helical" evidence="8">
    <location>
        <begin position="58"/>
        <end position="79"/>
    </location>
</feature>